<dbReference type="Gene3D" id="1.10.10.10">
    <property type="entry name" value="Winged helix-like DNA-binding domain superfamily/Winged helix DNA-binding domain"/>
    <property type="match status" value="1"/>
</dbReference>
<dbReference type="InterPro" id="IPR003591">
    <property type="entry name" value="Leu-rich_rpt_typical-subtyp"/>
</dbReference>
<dbReference type="Pfam" id="PF00560">
    <property type="entry name" value="LRR_1"/>
    <property type="match status" value="1"/>
</dbReference>
<evidence type="ECO:0000313" key="8">
    <source>
        <dbReference type="Proteomes" id="UP000822688"/>
    </source>
</evidence>
<dbReference type="InterPro" id="IPR027417">
    <property type="entry name" value="P-loop_NTPase"/>
</dbReference>
<dbReference type="Pfam" id="PF23598">
    <property type="entry name" value="LRR_14"/>
    <property type="match status" value="2"/>
</dbReference>
<dbReference type="PANTHER" id="PTHR36766">
    <property type="entry name" value="PLANT BROAD-SPECTRUM MILDEW RESISTANCE PROTEIN RPW8"/>
    <property type="match status" value="1"/>
</dbReference>
<dbReference type="InterPro" id="IPR055414">
    <property type="entry name" value="LRR_R13L4/SHOC2-like"/>
</dbReference>
<name>A0A8T0G8N0_CERPU</name>
<feature type="domain" description="Disease resistance protein winged helix" evidence="5">
    <location>
        <begin position="415"/>
        <end position="488"/>
    </location>
</feature>
<feature type="domain" description="NB-ARC" evidence="4">
    <location>
        <begin position="152"/>
        <end position="323"/>
    </location>
</feature>
<evidence type="ECO:0008006" key="9">
    <source>
        <dbReference type="Google" id="ProtNLM"/>
    </source>
</evidence>
<evidence type="ECO:0000313" key="7">
    <source>
        <dbReference type="EMBL" id="KAG0554694.1"/>
    </source>
</evidence>
<reference evidence="7" key="1">
    <citation type="submission" date="2020-06" db="EMBL/GenBank/DDBJ databases">
        <title>WGS assembly of Ceratodon purpureus strain R40.</title>
        <authorList>
            <person name="Carey S.B."/>
            <person name="Jenkins J."/>
            <person name="Shu S."/>
            <person name="Lovell J.T."/>
            <person name="Sreedasyam A."/>
            <person name="Maumus F."/>
            <person name="Tiley G.P."/>
            <person name="Fernandez-Pozo N."/>
            <person name="Barry K."/>
            <person name="Chen C."/>
            <person name="Wang M."/>
            <person name="Lipzen A."/>
            <person name="Daum C."/>
            <person name="Saski C.A."/>
            <person name="Payton A.C."/>
            <person name="Mcbreen J.C."/>
            <person name="Conrad R.E."/>
            <person name="Kollar L.M."/>
            <person name="Olsson S."/>
            <person name="Huttunen S."/>
            <person name="Landis J.B."/>
            <person name="Wickett N.J."/>
            <person name="Johnson M.G."/>
            <person name="Rensing S.A."/>
            <person name="Grimwood J."/>
            <person name="Schmutz J."/>
            <person name="Mcdaniel S.F."/>
        </authorList>
    </citation>
    <scope>NUCLEOTIDE SEQUENCE</scope>
    <source>
        <strain evidence="7">R40</strain>
    </source>
</reference>
<evidence type="ECO:0000259" key="6">
    <source>
        <dbReference type="Pfam" id="PF23598"/>
    </source>
</evidence>
<dbReference type="InterPro" id="IPR036388">
    <property type="entry name" value="WH-like_DNA-bd_sf"/>
</dbReference>
<dbReference type="InterPro" id="IPR058922">
    <property type="entry name" value="WHD_DRP"/>
</dbReference>
<dbReference type="InterPro" id="IPR042197">
    <property type="entry name" value="Apaf_helical"/>
</dbReference>
<evidence type="ECO:0000256" key="1">
    <source>
        <dbReference type="ARBA" id="ARBA00022614"/>
    </source>
</evidence>
<keyword evidence="2" id="KW-0677">Repeat</keyword>
<keyword evidence="3" id="KW-0611">Plant defense</keyword>
<feature type="domain" description="Disease resistance R13L4/SHOC-2-like LRR" evidence="6">
    <location>
        <begin position="682"/>
        <end position="780"/>
    </location>
</feature>
<dbReference type="GO" id="GO:0006952">
    <property type="term" value="P:defense response"/>
    <property type="evidence" value="ECO:0007669"/>
    <property type="project" value="UniProtKB-KW"/>
</dbReference>
<keyword evidence="8" id="KW-1185">Reference proteome</keyword>
<dbReference type="Gene3D" id="3.40.50.300">
    <property type="entry name" value="P-loop containing nucleotide triphosphate hydrolases"/>
    <property type="match status" value="1"/>
</dbReference>
<dbReference type="PANTHER" id="PTHR36766:SF30">
    <property type="entry name" value="TIR-NBS TYPE DISEASE RESISTANCE PROTEIN-RELATED"/>
    <property type="match status" value="1"/>
</dbReference>
<dbReference type="AlphaFoldDB" id="A0A8T0G8N0"/>
<keyword evidence="1" id="KW-0433">Leucine-rich repeat</keyword>
<comment type="caution">
    <text evidence="7">The sequence shown here is derived from an EMBL/GenBank/DDBJ whole genome shotgun (WGS) entry which is preliminary data.</text>
</comment>
<feature type="domain" description="Disease resistance R13L4/SHOC-2-like LRR" evidence="6">
    <location>
        <begin position="576"/>
        <end position="658"/>
    </location>
</feature>
<dbReference type="FunFam" id="1.10.10.10:FF:000322">
    <property type="entry name" value="Probable disease resistance protein At1g63360"/>
    <property type="match status" value="1"/>
</dbReference>
<gene>
    <name evidence="7" type="ORF">KC19_12G111300</name>
</gene>
<dbReference type="Gene3D" id="1.10.8.430">
    <property type="entry name" value="Helical domain of apoptotic protease-activating factors"/>
    <property type="match status" value="1"/>
</dbReference>
<dbReference type="InterPro" id="IPR001611">
    <property type="entry name" value="Leu-rich_rpt"/>
</dbReference>
<protein>
    <recommendedName>
        <fullName evidence="9">NB-ARC domain-containing protein</fullName>
    </recommendedName>
</protein>
<dbReference type="InterPro" id="IPR002182">
    <property type="entry name" value="NB-ARC"/>
</dbReference>
<dbReference type="SMART" id="SM00369">
    <property type="entry name" value="LRR_TYP"/>
    <property type="match status" value="5"/>
</dbReference>
<dbReference type="Gene3D" id="3.80.10.10">
    <property type="entry name" value="Ribonuclease Inhibitor"/>
    <property type="match status" value="2"/>
</dbReference>
<dbReference type="GO" id="GO:0043531">
    <property type="term" value="F:ADP binding"/>
    <property type="evidence" value="ECO:0007669"/>
    <property type="project" value="InterPro"/>
</dbReference>
<organism evidence="7 8">
    <name type="scientific">Ceratodon purpureus</name>
    <name type="common">Fire moss</name>
    <name type="synonym">Dicranum purpureum</name>
    <dbReference type="NCBI Taxonomy" id="3225"/>
    <lineage>
        <taxon>Eukaryota</taxon>
        <taxon>Viridiplantae</taxon>
        <taxon>Streptophyta</taxon>
        <taxon>Embryophyta</taxon>
        <taxon>Bryophyta</taxon>
        <taxon>Bryophytina</taxon>
        <taxon>Bryopsida</taxon>
        <taxon>Dicranidae</taxon>
        <taxon>Pseudoditrichales</taxon>
        <taxon>Ditrichaceae</taxon>
        <taxon>Ceratodon</taxon>
    </lineage>
</organism>
<dbReference type="InterPro" id="IPR032675">
    <property type="entry name" value="LRR_dom_sf"/>
</dbReference>
<evidence type="ECO:0000256" key="2">
    <source>
        <dbReference type="ARBA" id="ARBA00022737"/>
    </source>
</evidence>
<evidence type="ECO:0000259" key="5">
    <source>
        <dbReference type="Pfam" id="PF23559"/>
    </source>
</evidence>
<dbReference type="Pfam" id="PF23559">
    <property type="entry name" value="WHD_DRP"/>
    <property type="match status" value="1"/>
</dbReference>
<proteinExistence type="predicted"/>
<dbReference type="PRINTS" id="PR00364">
    <property type="entry name" value="DISEASERSIST"/>
</dbReference>
<sequence length="897" mass="99613">MAGSKPDVINAALGAAFGGIAGLTIDYLIEGLKFVCECPEQCKALREQLERIQPSLKNISAHHKTDPTKEKWLTAFRECIDGVDGVKDVLKKCGSESPSIWDGISKVRYGNKILKLRDRIKDLVNEAPFLLLAPQNACGIVQEVPRKIFGMKDHLTRVKSSVLEGRESESNNCVGIRGMGGAGKTLLAQMVNNDQEIQQVFGKDSIIWITVGRDAKVSDIYDRMRKRLCVRSDGGSLQDQRTDLCNAFSERSVLLILDDVWDGKVHECEDMLDWLNIATGPGSVTLVTTRDESVTRKCVTAGVEIILRLPEEQSWELFCIHAFGTDTPIFPKDLEGLARDVCKECDCLPLALKVIGRAMKGKCEVGEWRKTLRRLRASSIMGDKSVDRQLFERLRFSYDELDDPKKTCFLYFAAFPEDCEVPVDHLCRIWIAEGLFGDHDLDVKAASDEAESAVKELLDRSLIEECTVEDWEGRKRAVKMHDILRDLAIQMTREGEECERESLFMMERKDLEEFPRTWLGRELKVKRLSLWGNKIKRFPENFKAPNLKICILYPISWDFSPEWRAHGGCEIEESFFYELHALKFLQVCSNLSIKKLPESIGGLGSLQHLRLDGCEALEQLPESIGGLGSLQHLNLAYCEALEQLPESIGELGSLQHLSLQGCEALKQLPESIGGLGSLQHLNLAFCEALEQLLKSIGGLGSLQHLSLEGCIALEQLPESIGGLGCLQHLSLEGCIALEQLPESIGGLGCLQHLNLQGCWALKKLPESIAGLGCLQHLNLAFCRALKHLPESIGELGSLQHLSLEGCTILEQLPESIEGLGSIQDLNLAFCRALKKLPESIGGLGSLQHLSLQGCWALKELPESIGGLGSLQHLNLKECTALEQLPHFVKMDQLKILS</sequence>
<dbReference type="SUPFAM" id="SSF52540">
    <property type="entry name" value="P-loop containing nucleoside triphosphate hydrolases"/>
    <property type="match status" value="1"/>
</dbReference>
<dbReference type="Pfam" id="PF00931">
    <property type="entry name" value="NB-ARC"/>
    <property type="match status" value="1"/>
</dbReference>
<dbReference type="Proteomes" id="UP000822688">
    <property type="component" value="Chromosome 12"/>
</dbReference>
<accession>A0A8T0G8N0</accession>
<evidence type="ECO:0000256" key="3">
    <source>
        <dbReference type="ARBA" id="ARBA00022821"/>
    </source>
</evidence>
<dbReference type="SUPFAM" id="SSF52058">
    <property type="entry name" value="L domain-like"/>
    <property type="match status" value="2"/>
</dbReference>
<dbReference type="EMBL" id="CM026433">
    <property type="protein sequence ID" value="KAG0554694.1"/>
    <property type="molecule type" value="Genomic_DNA"/>
</dbReference>
<evidence type="ECO:0000259" key="4">
    <source>
        <dbReference type="Pfam" id="PF00931"/>
    </source>
</evidence>